<keyword evidence="6" id="KW-1185">Reference proteome</keyword>
<evidence type="ECO:0000259" key="4">
    <source>
        <dbReference type="PROSITE" id="PS50110"/>
    </source>
</evidence>
<evidence type="ECO:0000313" key="5">
    <source>
        <dbReference type="EMBL" id="QQM44519.1"/>
    </source>
</evidence>
<feature type="domain" description="Response regulatory" evidence="4">
    <location>
        <begin position="25"/>
        <end position="141"/>
    </location>
</feature>
<dbReference type="Gene3D" id="3.40.50.2300">
    <property type="match status" value="1"/>
</dbReference>
<dbReference type="InterPro" id="IPR011006">
    <property type="entry name" value="CheY-like_superfamily"/>
</dbReference>
<evidence type="ECO:0000256" key="1">
    <source>
        <dbReference type="ARBA" id="ARBA00023125"/>
    </source>
</evidence>
<dbReference type="InterPro" id="IPR001789">
    <property type="entry name" value="Sig_transdc_resp-reg_receiver"/>
</dbReference>
<dbReference type="PANTHER" id="PTHR43214:SF42">
    <property type="entry name" value="TRANSCRIPTIONAL REGULATORY PROTEIN DESR"/>
    <property type="match status" value="1"/>
</dbReference>
<dbReference type="Pfam" id="PF00196">
    <property type="entry name" value="GerE"/>
    <property type="match status" value="1"/>
</dbReference>
<dbReference type="PRINTS" id="PR00038">
    <property type="entry name" value="HTHLUXR"/>
</dbReference>
<name>A0A7T7RFC0_9ACTN</name>
<dbReference type="KEGG" id="slf:JEQ17_37345"/>
<gene>
    <name evidence="5" type="ORF">JEQ17_37345</name>
</gene>
<reference evidence="5 6" key="1">
    <citation type="submission" date="2020-12" db="EMBL/GenBank/DDBJ databases">
        <title>A novel species.</title>
        <authorList>
            <person name="Li K."/>
        </authorList>
    </citation>
    <scope>NUCLEOTIDE SEQUENCE [LARGE SCALE GENOMIC DNA]</scope>
    <source>
        <strain evidence="5 6">ZYC-3</strain>
    </source>
</reference>
<keyword evidence="1" id="KW-0238">DNA-binding</keyword>
<dbReference type="PANTHER" id="PTHR43214">
    <property type="entry name" value="TWO-COMPONENT RESPONSE REGULATOR"/>
    <property type="match status" value="1"/>
</dbReference>
<dbReference type="PROSITE" id="PS50043">
    <property type="entry name" value="HTH_LUXR_2"/>
    <property type="match status" value="1"/>
</dbReference>
<evidence type="ECO:0000259" key="3">
    <source>
        <dbReference type="PROSITE" id="PS50043"/>
    </source>
</evidence>
<dbReference type="AlphaFoldDB" id="A0A7T7RFC0"/>
<dbReference type="PROSITE" id="PS00622">
    <property type="entry name" value="HTH_LUXR_1"/>
    <property type="match status" value="1"/>
</dbReference>
<protein>
    <submittedName>
        <fullName evidence="5">Response regulator transcription factor</fullName>
    </submittedName>
</protein>
<organism evidence="5 6">
    <name type="scientific">Streptomyces liliifuscus</name>
    <dbReference type="NCBI Taxonomy" id="2797636"/>
    <lineage>
        <taxon>Bacteria</taxon>
        <taxon>Bacillati</taxon>
        <taxon>Actinomycetota</taxon>
        <taxon>Actinomycetes</taxon>
        <taxon>Kitasatosporales</taxon>
        <taxon>Streptomycetaceae</taxon>
        <taxon>Streptomyces</taxon>
    </lineage>
</organism>
<proteinExistence type="predicted"/>
<dbReference type="EMBL" id="CP066831">
    <property type="protein sequence ID" value="QQM44519.1"/>
    <property type="molecule type" value="Genomic_DNA"/>
</dbReference>
<feature type="domain" description="HTH luxR-type" evidence="3">
    <location>
        <begin position="156"/>
        <end position="221"/>
    </location>
</feature>
<sequence length="224" mass="23652">MTQLDSLARGLRSRARGRAGGGLIRILLAEDVSMVRGALVALLNLEPDLEVVAEVDRGDAILAAALAVRPDVAVIDYDLPHTDGITAAGQLHERLPGCRTVIITSLGKPGTLRRALAQQVAGFVLKDSPASYLAEVVRKAAAGERVIDQQLAFSAFADGESPLTGRETEILRLASQGADATEIAAALHLSVGTVRNYLTSVVTKLNARNRVDAVRIAAESGWLM</sequence>
<dbReference type="InterPro" id="IPR000792">
    <property type="entry name" value="Tscrpt_reg_LuxR_C"/>
</dbReference>
<dbReference type="PROSITE" id="PS50110">
    <property type="entry name" value="RESPONSE_REGULATORY"/>
    <property type="match status" value="1"/>
</dbReference>
<accession>A0A7T7RFC0</accession>
<feature type="modified residue" description="4-aspartylphosphate" evidence="2">
    <location>
        <position position="76"/>
    </location>
</feature>
<dbReference type="Pfam" id="PF00072">
    <property type="entry name" value="Response_reg"/>
    <property type="match status" value="1"/>
</dbReference>
<dbReference type="Proteomes" id="UP000595636">
    <property type="component" value="Chromosome"/>
</dbReference>
<dbReference type="GO" id="GO:0003677">
    <property type="term" value="F:DNA binding"/>
    <property type="evidence" value="ECO:0007669"/>
    <property type="project" value="UniProtKB-KW"/>
</dbReference>
<dbReference type="CDD" id="cd06170">
    <property type="entry name" value="LuxR_C_like"/>
    <property type="match status" value="1"/>
</dbReference>
<dbReference type="SMART" id="SM00448">
    <property type="entry name" value="REC"/>
    <property type="match status" value="1"/>
</dbReference>
<keyword evidence="2" id="KW-0597">Phosphoprotein</keyword>
<dbReference type="InterPro" id="IPR039420">
    <property type="entry name" value="WalR-like"/>
</dbReference>
<dbReference type="SMART" id="SM00421">
    <property type="entry name" value="HTH_LUXR"/>
    <property type="match status" value="1"/>
</dbReference>
<evidence type="ECO:0000256" key="2">
    <source>
        <dbReference type="PROSITE-ProRule" id="PRU00169"/>
    </source>
</evidence>
<dbReference type="SUPFAM" id="SSF46894">
    <property type="entry name" value="C-terminal effector domain of the bipartite response regulators"/>
    <property type="match status" value="1"/>
</dbReference>
<dbReference type="InterPro" id="IPR016032">
    <property type="entry name" value="Sig_transdc_resp-reg_C-effctor"/>
</dbReference>
<dbReference type="GO" id="GO:0006355">
    <property type="term" value="P:regulation of DNA-templated transcription"/>
    <property type="evidence" value="ECO:0007669"/>
    <property type="project" value="InterPro"/>
</dbReference>
<evidence type="ECO:0000313" key="6">
    <source>
        <dbReference type="Proteomes" id="UP000595636"/>
    </source>
</evidence>
<dbReference type="GO" id="GO:0000160">
    <property type="term" value="P:phosphorelay signal transduction system"/>
    <property type="evidence" value="ECO:0007669"/>
    <property type="project" value="InterPro"/>
</dbReference>
<dbReference type="SUPFAM" id="SSF52172">
    <property type="entry name" value="CheY-like"/>
    <property type="match status" value="1"/>
</dbReference>